<sequence>METEAPRIELLGRARVTSSRLGPRHLERKAAALVTYLAIEGPTERSLLASLLWPDAPDRAARGNLRQLLRRLRLTLGEDSLAGEDPVWLHEGLFIDTRLLRDVFEAREYSRLSTLQGELLAGFTYDDCAELDEWLRVQRTRFHYLQCRAAEAEALRLEQEGQLGAALDAARRQLHLQPTSEQAWRTVMRLHLLRGDRSSALQAYRDCQAVLHRELGIDPSPETRALAQGIERPADLERARPRPEEIPLLVLSPPLLVGREHEWAALEEAWATGRSLYVLGEAGIGKTRLVSDFCSAQGSWLLVAARPADPPTPYSTSARVARAVLGLAPARPLEPWVRWEITRLVPELGPSAPPLPSSPEEKARLAEALARLIRTCCEDMEALVLDDAHRADSFSFELHLRVKDLLLEHRPEGKDALRLFTCFRTSELSPGFEERLREHREAGLAAWLEVEPLAPDSVSELLASMSVPGLEASAAEMARYTGGNPLFIIETTKSLVAAGGFTGSHPAVPPPSHRVTWIVEQRLKRLSPDALRLARTVALAGADFSLELAACVLGLPADQLAAPWKELEEAKVLRGSTFTQGVLRRIVIESLPQPVREAVLQRISACARRG</sequence>
<dbReference type="SMART" id="SM01043">
    <property type="entry name" value="BTAD"/>
    <property type="match status" value="1"/>
</dbReference>
<dbReference type="SUPFAM" id="SSF52540">
    <property type="entry name" value="P-loop containing nucleoside triphosphate hydrolases"/>
    <property type="match status" value="1"/>
</dbReference>
<dbReference type="InterPro" id="IPR036388">
    <property type="entry name" value="WH-like_DNA-bd_sf"/>
</dbReference>
<dbReference type="Gene3D" id="1.10.10.10">
    <property type="entry name" value="Winged helix-like DNA-binding domain superfamily/Winged helix DNA-binding domain"/>
    <property type="match status" value="1"/>
</dbReference>
<dbReference type="RefSeq" id="WP_395823617.1">
    <property type="nucleotide sequence ID" value="NZ_CP043494.1"/>
</dbReference>
<evidence type="ECO:0000259" key="1">
    <source>
        <dbReference type="SMART" id="SM01043"/>
    </source>
</evidence>
<protein>
    <submittedName>
        <fullName evidence="2">AAA family ATPase</fullName>
    </submittedName>
</protein>
<dbReference type="Proteomes" id="UP001611383">
    <property type="component" value="Chromosome"/>
</dbReference>
<dbReference type="InterPro" id="IPR011990">
    <property type="entry name" value="TPR-like_helical_dom_sf"/>
</dbReference>
<reference evidence="2 3" key="1">
    <citation type="submission" date="2019-08" db="EMBL/GenBank/DDBJ databases">
        <title>Archangium and Cystobacter genomes.</title>
        <authorList>
            <person name="Chen I.-C.K."/>
            <person name="Wielgoss S."/>
        </authorList>
    </citation>
    <scope>NUCLEOTIDE SEQUENCE [LARGE SCALE GENOMIC DNA]</scope>
    <source>
        <strain evidence="2 3">Cbm 6</strain>
    </source>
</reference>
<dbReference type="PANTHER" id="PTHR35807">
    <property type="entry name" value="TRANSCRIPTIONAL REGULATOR REDD-RELATED"/>
    <property type="match status" value="1"/>
</dbReference>
<organism evidence="2 3">
    <name type="scientific">Archangium minus</name>
    <dbReference type="NCBI Taxonomy" id="83450"/>
    <lineage>
        <taxon>Bacteria</taxon>
        <taxon>Pseudomonadati</taxon>
        <taxon>Myxococcota</taxon>
        <taxon>Myxococcia</taxon>
        <taxon>Myxococcales</taxon>
        <taxon>Cystobacterineae</taxon>
        <taxon>Archangiaceae</taxon>
        <taxon>Archangium</taxon>
    </lineage>
</organism>
<proteinExistence type="predicted"/>
<evidence type="ECO:0000313" key="3">
    <source>
        <dbReference type="Proteomes" id="UP001611383"/>
    </source>
</evidence>
<keyword evidence="3" id="KW-1185">Reference proteome</keyword>
<dbReference type="EMBL" id="CP043494">
    <property type="protein sequence ID" value="WNG46833.1"/>
    <property type="molecule type" value="Genomic_DNA"/>
</dbReference>
<dbReference type="SUPFAM" id="SSF48452">
    <property type="entry name" value="TPR-like"/>
    <property type="match status" value="1"/>
</dbReference>
<dbReference type="InterPro" id="IPR027417">
    <property type="entry name" value="P-loop_NTPase"/>
</dbReference>
<dbReference type="Gene3D" id="3.40.50.300">
    <property type="entry name" value="P-loop containing nucleotide triphosphate hydrolases"/>
    <property type="match status" value="1"/>
</dbReference>
<dbReference type="Pfam" id="PF03704">
    <property type="entry name" value="BTAD"/>
    <property type="match status" value="1"/>
</dbReference>
<accession>A0ABY9WT90</accession>
<dbReference type="Pfam" id="PF13191">
    <property type="entry name" value="AAA_16"/>
    <property type="match status" value="1"/>
</dbReference>
<dbReference type="InterPro" id="IPR051677">
    <property type="entry name" value="AfsR-DnrI-RedD_regulator"/>
</dbReference>
<evidence type="ECO:0000313" key="2">
    <source>
        <dbReference type="EMBL" id="WNG46833.1"/>
    </source>
</evidence>
<dbReference type="Gene3D" id="1.25.40.10">
    <property type="entry name" value="Tetratricopeptide repeat domain"/>
    <property type="match status" value="1"/>
</dbReference>
<dbReference type="InterPro" id="IPR005158">
    <property type="entry name" value="BTAD"/>
</dbReference>
<dbReference type="InterPro" id="IPR041664">
    <property type="entry name" value="AAA_16"/>
</dbReference>
<name>A0ABY9WT90_9BACT</name>
<gene>
    <name evidence="2" type="ORF">F0U60_23940</name>
</gene>
<feature type="domain" description="Bacterial transcriptional activator" evidence="1">
    <location>
        <begin position="95"/>
        <end position="231"/>
    </location>
</feature>